<accession>F4CYM8</accession>
<dbReference type="Proteomes" id="UP000007809">
    <property type="component" value="Chromosome"/>
</dbReference>
<dbReference type="PANTHER" id="PTHR21366">
    <property type="entry name" value="GLYOXALASE FAMILY PROTEIN"/>
    <property type="match status" value="1"/>
</dbReference>
<dbReference type="PANTHER" id="PTHR21366:SF31">
    <property type="entry name" value="METALLOTHIOL TRANSFERASE FOSB"/>
    <property type="match status" value="1"/>
</dbReference>
<name>F4CYM8_PSEUX</name>
<dbReference type="CDD" id="cd06587">
    <property type="entry name" value="VOC"/>
    <property type="match status" value="1"/>
</dbReference>
<dbReference type="HOGENOM" id="CLU_084417_0_1_11"/>
<evidence type="ECO:0000313" key="3">
    <source>
        <dbReference type="Proteomes" id="UP000007809"/>
    </source>
</evidence>
<dbReference type="STRING" id="675635.Psed_4441"/>
<gene>
    <name evidence="2" type="ordered locus">Psed_4441</name>
</gene>
<evidence type="ECO:0000259" key="1">
    <source>
        <dbReference type="PROSITE" id="PS51819"/>
    </source>
</evidence>
<dbReference type="EMBL" id="CP002593">
    <property type="protein sequence ID" value="AEA26598.1"/>
    <property type="molecule type" value="Genomic_DNA"/>
</dbReference>
<organism evidence="2 3">
    <name type="scientific">Pseudonocardia dioxanivorans (strain ATCC 55486 / DSM 44775 / JCM 13855 / CB1190)</name>
    <dbReference type="NCBI Taxonomy" id="675635"/>
    <lineage>
        <taxon>Bacteria</taxon>
        <taxon>Bacillati</taxon>
        <taxon>Actinomycetota</taxon>
        <taxon>Actinomycetes</taxon>
        <taxon>Pseudonocardiales</taxon>
        <taxon>Pseudonocardiaceae</taxon>
        <taxon>Pseudonocardia</taxon>
    </lineage>
</organism>
<sequence length="192" mass="21175">MGVRTTGCHHMAFVTNNMEETVKFYNGLLGFPVVVTLQLPNPDPFPGAVPGNLGGSRHYFFRISEQDTIAFFEFADVEVPADNSLLGAGNHLAITVPSEAELQKAKRLLEENGVKIKSELDHGFCHSIYFEDPVNHIALEFATWQHACDEEEPFLQDPAPVPAALAAIGAERYERYQLHYNPDGHGGEGPRA</sequence>
<dbReference type="InterPro" id="IPR029068">
    <property type="entry name" value="Glyas_Bleomycin-R_OHBP_Dase"/>
</dbReference>
<reference evidence="2 3" key="1">
    <citation type="journal article" date="2011" name="J. Bacteriol.">
        <title>Genome sequence of the 1,4-dioxane-degrading Pseudonocardia dioxanivorans strain CB1190.</title>
        <authorList>
            <person name="Sales C.M."/>
            <person name="Mahendra S."/>
            <person name="Grostern A."/>
            <person name="Parales R.E."/>
            <person name="Goodwin L.A."/>
            <person name="Woyke T."/>
            <person name="Nolan M."/>
            <person name="Lapidus A."/>
            <person name="Chertkov O."/>
            <person name="Ovchinnikova G."/>
            <person name="Sczyrba A."/>
            <person name="Alvarez-Cohen L."/>
        </authorList>
    </citation>
    <scope>NUCLEOTIDE SEQUENCE [LARGE SCALE GENOMIC DNA]</scope>
    <source>
        <strain evidence="3">ATCC 55486 / DSM 44775 / JCM 13855 / CB1190</strain>
    </source>
</reference>
<dbReference type="InterPro" id="IPR050383">
    <property type="entry name" value="GlyoxalaseI/FosfomycinResist"/>
</dbReference>
<protein>
    <submittedName>
        <fullName evidence="2">Glyoxalase/bleomycin resistance protein/dioxygenase</fullName>
    </submittedName>
</protein>
<dbReference type="Pfam" id="PF00903">
    <property type="entry name" value="Glyoxalase"/>
    <property type="match status" value="1"/>
</dbReference>
<dbReference type="eggNOG" id="COG0346">
    <property type="taxonomic scope" value="Bacteria"/>
</dbReference>
<dbReference type="PROSITE" id="PS51819">
    <property type="entry name" value="VOC"/>
    <property type="match status" value="1"/>
</dbReference>
<dbReference type="InterPro" id="IPR004360">
    <property type="entry name" value="Glyas_Fos-R_dOase_dom"/>
</dbReference>
<dbReference type="Gene3D" id="3.10.180.10">
    <property type="entry name" value="2,3-Dihydroxybiphenyl 1,2-Dioxygenase, domain 1"/>
    <property type="match status" value="1"/>
</dbReference>
<dbReference type="KEGG" id="pdx:Psed_4441"/>
<feature type="domain" description="VOC" evidence="1">
    <location>
        <begin position="7"/>
        <end position="144"/>
    </location>
</feature>
<dbReference type="SUPFAM" id="SSF54593">
    <property type="entry name" value="Glyoxalase/Bleomycin resistance protein/Dihydroxybiphenyl dioxygenase"/>
    <property type="match status" value="1"/>
</dbReference>
<keyword evidence="3" id="KW-1185">Reference proteome</keyword>
<evidence type="ECO:0000313" key="2">
    <source>
        <dbReference type="EMBL" id="AEA26598.1"/>
    </source>
</evidence>
<dbReference type="AlphaFoldDB" id="F4CYM8"/>
<proteinExistence type="predicted"/>
<dbReference type="InterPro" id="IPR037523">
    <property type="entry name" value="VOC_core"/>
</dbReference>